<dbReference type="GO" id="GO:0016810">
    <property type="term" value="F:hydrolase activity, acting on carbon-nitrogen (but not peptide) bonds"/>
    <property type="evidence" value="ECO:0007669"/>
    <property type="project" value="InterPro"/>
</dbReference>
<dbReference type="SUPFAM" id="SSF51556">
    <property type="entry name" value="Metallo-dependent hydrolases"/>
    <property type="match status" value="1"/>
</dbReference>
<organism evidence="2 3">
    <name type="scientific">Erysipelothrix larvae</name>
    <dbReference type="NCBI Taxonomy" id="1514105"/>
    <lineage>
        <taxon>Bacteria</taxon>
        <taxon>Bacillati</taxon>
        <taxon>Bacillota</taxon>
        <taxon>Erysipelotrichia</taxon>
        <taxon>Erysipelotrichales</taxon>
        <taxon>Erysipelotrichaceae</taxon>
        <taxon>Erysipelothrix</taxon>
    </lineage>
</organism>
<dbReference type="STRING" id="1514105.AOC36_10395"/>
<dbReference type="Pfam" id="PF01979">
    <property type="entry name" value="Amidohydro_1"/>
    <property type="match status" value="1"/>
</dbReference>
<dbReference type="RefSeq" id="WP_067634017.1">
    <property type="nucleotide sequence ID" value="NZ_CP013213.1"/>
</dbReference>
<reference evidence="2 3" key="1">
    <citation type="submission" date="2015-10" db="EMBL/GenBank/DDBJ databases">
        <title>Erysipelothrix larvae sp. LV19 isolated from the larval gut of the rhinoceros beetle, Trypoxylus dichotomus.</title>
        <authorList>
            <person name="Lim S."/>
            <person name="Kim B.-C."/>
        </authorList>
    </citation>
    <scope>NUCLEOTIDE SEQUENCE [LARGE SCALE GENOMIC DNA]</scope>
    <source>
        <strain evidence="2 3">LV19</strain>
    </source>
</reference>
<gene>
    <name evidence="2" type="ORF">AOC36_10395</name>
</gene>
<dbReference type="AlphaFoldDB" id="A0A120JTY6"/>
<dbReference type="SUPFAM" id="SSF51338">
    <property type="entry name" value="Composite domain of metallo-dependent hydrolases"/>
    <property type="match status" value="1"/>
</dbReference>
<proteinExistence type="predicted"/>
<evidence type="ECO:0000259" key="1">
    <source>
        <dbReference type="Pfam" id="PF01979"/>
    </source>
</evidence>
<keyword evidence="2" id="KW-0378">Hydrolase</keyword>
<dbReference type="InterPro" id="IPR011059">
    <property type="entry name" value="Metal-dep_hydrolase_composite"/>
</dbReference>
<evidence type="ECO:0000313" key="3">
    <source>
        <dbReference type="Proteomes" id="UP000063781"/>
    </source>
</evidence>
<dbReference type="KEGG" id="erl:AOC36_10395"/>
<dbReference type="InterPro" id="IPR057744">
    <property type="entry name" value="OTAase-like"/>
</dbReference>
<feature type="domain" description="Amidohydrolase-related" evidence="1">
    <location>
        <begin position="57"/>
        <end position="417"/>
    </location>
</feature>
<evidence type="ECO:0000313" key="2">
    <source>
        <dbReference type="EMBL" id="AMC94365.1"/>
    </source>
</evidence>
<dbReference type="Gene3D" id="2.30.40.10">
    <property type="entry name" value="Urease, subunit C, domain 1"/>
    <property type="match status" value="2"/>
</dbReference>
<dbReference type="CDD" id="cd01299">
    <property type="entry name" value="Met_dep_hydrolase_A"/>
    <property type="match status" value="1"/>
</dbReference>
<dbReference type="EMBL" id="CP013213">
    <property type="protein sequence ID" value="AMC94365.1"/>
    <property type="molecule type" value="Genomic_DNA"/>
</dbReference>
<dbReference type="Gene3D" id="3.20.20.140">
    <property type="entry name" value="Metal-dependent hydrolases"/>
    <property type="match status" value="1"/>
</dbReference>
<dbReference type="PANTHER" id="PTHR43135">
    <property type="entry name" value="ALPHA-D-RIBOSE 1-METHYLPHOSPHONATE 5-TRIPHOSPHATE DIPHOSPHATASE"/>
    <property type="match status" value="1"/>
</dbReference>
<dbReference type="Gene3D" id="3.40.50.10910">
    <property type="entry name" value="Amidohydrolase"/>
    <property type="match status" value="1"/>
</dbReference>
<accession>A0A120JTY6</accession>
<dbReference type="Proteomes" id="UP000063781">
    <property type="component" value="Chromosome"/>
</dbReference>
<keyword evidence="3" id="KW-1185">Reference proteome</keyword>
<protein>
    <submittedName>
        <fullName evidence="2">Amidohydrolase</fullName>
    </submittedName>
</protein>
<dbReference type="PANTHER" id="PTHR43135:SF3">
    <property type="entry name" value="ALPHA-D-RIBOSE 1-METHYLPHOSPHONATE 5-TRIPHOSPHATE DIPHOSPHATASE"/>
    <property type="match status" value="1"/>
</dbReference>
<dbReference type="OrthoDB" id="9797498at2"/>
<dbReference type="InterPro" id="IPR006680">
    <property type="entry name" value="Amidohydro-rel"/>
</dbReference>
<name>A0A120JTY6_9FIRM</name>
<dbReference type="InterPro" id="IPR032466">
    <property type="entry name" value="Metal_Hydrolase"/>
</dbReference>
<sequence length="435" mass="48344">MQTTVFRNCNYIDLNESGYTVTLCDILVDHHGLIKEMAPHINVTEPSCVEVSIDNKYILAGLIDAHVHLFSSGGRLSVSDKPGIMKVLNRFLKTKVGKNYIRNTMHKNAHTQLQSGVTTLRSVGEFQYQDVTLRDEIINGDRDGPNLYVSGYFISIKGGHGAPYLALESDGPWACRKSVRKNLLEGVDWIKICVTSGVTDARRIGEAGRLQLNLEEIEAICDEAHRVGVMVSAHVESSEGVRIALLGGVDTIEHGAVLDDTMIQLFKNNPKALRGFTALIPTFSAAYPFALLDKEKTELSDVVYYNGKRIYEEMMEGFKQAIDHDITVGVGTDASMSFVKHYNFYRELDHIVRYGGVPAYKALYMATRVNACVLNDQFIGNLDIGKRADFIVLNDNPAENVQVLKEIEAVYKDGQKVIPIPINKDDEIDGLLDLT</sequence>
<dbReference type="Gene3D" id="1.20.58.520">
    <property type="entry name" value="Amidohydrolase"/>
    <property type="match status" value="1"/>
</dbReference>
<dbReference type="InterPro" id="IPR051781">
    <property type="entry name" value="Metallo-dep_Hydrolase"/>
</dbReference>